<evidence type="ECO:0000313" key="1">
    <source>
        <dbReference type="EMBL" id="WAQ90811.1"/>
    </source>
</evidence>
<sequence>MAGNAGMSGLINSFELLQSEDQKEEAQNYEGQVMKEIVRINNEYHSIWDRINYGQEPLAIFNEIAIRTQLLAKLQSKSLPSLRRHVLALSRILLLRRSDPPLDNQPMPLVYKWKLMLKVLLKLESTLRDVKFAIACISPALDSKEMRDDKDFKQLKFFRSSRLALRTYAATGKVGAFLQNSYRFIYESGQHCYEDPSRRHEIETMAIACSESINWTLIYISKSEVNVFQDAWEGAIESISDSLGNARPVNDTSDTPPQADHIRLSHTPLSIISVIKLSRIFVAKLLKISTDKENLTMVSDLSSREIDMFGRTTQAISESIARLVNALRAANPDDQVDDSEIMTKSISDLLGAPRVILLLLQHIFRPVHPDRLWYKIHLKAWFYQWNKLHRLATQQFLDDITMS</sequence>
<dbReference type="GeneID" id="77803281"/>
<accession>A0ABY7D052</accession>
<keyword evidence="2" id="KW-1185">Reference proteome</keyword>
<evidence type="ECO:0008006" key="3">
    <source>
        <dbReference type="Google" id="ProtNLM"/>
    </source>
</evidence>
<dbReference type="Proteomes" id="UP001164743">
    <property type="component" value="Chromosome 13A"/>
</dbReference>
<dbReference type="EMBL" id="CP110433">
    <property type="protein sequence ID" value="WAQ90811.1"/>
    <property type="molecule type" value="Genomic_DNA"/>
</dbReference>
<evidence type="ECO:0000313" key="2">
    <source>
        <dbReference type="Proteomes" id="UP001164743"/>
    </source>
</evidence>
<dbReference type="PANTHER" id="PTHR33069:SF3">
    <property type="entry name" value="DYNEIN HEAVY CHAIN TAIL DOMAIN-CONTAINING PROTEIN"/>
    <property type="match status" value="1"/>
</dbReference>
<dbReference type="PANTHER" id="PTHR33069">
    <property type="entry name" value="CHROMOSOME 7, WHOLE GENOME SHOTGUN SEQUENCE-RELATED"/>
    <property type="match status" value="1"/>
</dbReference>
<reference evidence="1" key="1">
    <citation type="submission" date="2022-10" db="EMBL/GenBank/DDBJ databases">
        <title>Puccinia triticina Genome sequencing and assembly.</title>
        <authorList>
            <person name="Li C."/>
        </authorList>
    </citation>
    <scope>NUCLEOTIDE SEQUENCE</scope>
    <source>
        <strain evidence="1">Pt15</strain>
    </source>
</reference>
<name>A0ABY7D052_9BASI</name>
<proteinExistence type="predicted"/>
<gene>
    <name evidence="1" type="ORF">PtA15_13A210</name>
</gene>
<dbReference type="RefSeq" id="XP_053026366.1">
    <property type="nucleotide sequence ID" value="XM_053162386.1"/>
</dbReference>
<organism evidence="1 2">
    <name type="scientific">Puccinia triticina</name>
    <dbReference type="NCBI Taxonomy" id="208348"/>
    <lineage>
        <taxon>Eukaryota</taxon>
        <taxon>Fungi</taxon>
        <taxon>Dikarya</taxon>
        <taxon>Basidiomycota</taxon>
        <taxon>Pucciniomycotina</taxon>
        <taxon>Pucciniomycetes</taxon>
        <taxon>Pucciniales</taxon>
        <taxon>Pucciniaceae</taxon>
        <taxon>Puccinia</taxon>
    </lineage>
</organism>
<protein>
    <recommendedName>
        <fullName evidence="3">DUF2428 domain-containing protein</fullName>
    </recommendedName>
</protein>